<protein>
    <submittedName>
        <fullName evidence="4">DNA-protecting protein DprA</fullName>
    </submittedName>
</protein>
<dbReference type="PANTHER" id="PTHR43022:SF1">
    <property type="entry name" value="PROTEIN SMF"/>
    <property type="match status" value="1"/>
</dbReference>
<dbReference type="PANTHER" id="PTHR43022">
    <property type="entry name" value="PROTEIN SMF"/>
    <property type="match status" value="1"/>
</dbReference>
<name>A0A7X3MID0_9FIRM</name>
<dbReference type="GO" id="GO:0009294">
    <property type="term" value="P:DNA-mediated transformation"/>
    <property type="evidence" value="ECO:0007669"/>
    <property type="project" value="InterPro"/>
</dbReference>
<dbReference type="Proteomes" id="UP000460412">
    <property type="component" value="Unassembled WGS sequence"/>
</dbReference>
<evidence type="ECO:0000256" key="1">
    <source>
        <dbReference type="ARBA" id="ARBA00006525"/>
    </source>
</evidence>
<dbReference type="SUPFAM" id="SSF102405">
    <property type="entry name" value="MCP/YpsA-like"/>
    <property type="match status" value="1"/>
</dbReference>
<organism evidence="4 5">
    <name type="scientific">Sporofaciens musculi</name>
    <dbReference type="NCBI Taxonomy" id="2681861"/>
    <lineage>
        <taxon>Bacteria</taxon>
        <taxon>Bacillati</taxon>
        <taxon>Bacillota</taxon>
        <taxon>Clostridia</taxon>
        <taxon>Lachnospirales</taxon>
        <taxon>Lachnospiraceae</taxon>
        <taxon>Sporofaciens</taxon>
    </lineage>
</organism>
<dbReference type="InterPro" id="IPR003488">
    <property type="entry name" value="DprA"/>
</dbReference>
<proteinExistence type="inferred from homology"/>
<dbReference type="Pfam" id="PF17782">
    <property type="entry name" value="WHD_DprA"/>
    <property type="match status" value="1"/>
</dbReference>
<dbReference type="EMBL" id="WUQX01000001">
    <property type="protein sequence ID" value="MXP76981.1"/>
    <property type="molecule type" value="Genomic_DNA"/>
</dbReference>
<dbReference type="InterPro" id="IPR057666">
    <property type="entry name" value="DrpA_SLOG"/>
</dbReference>
<evidence type="ECO:0000259" key="2">
    <source>
        <dbReference type="Pfam" id="PF02481"/>
    </source>
</evidence>
<feature type="domain" description="DprA winged helix" evidence="3">
    <location>
        <begin position="302"/>
        <end position="349"/>
    </location>
</feature>
<accession>A0A7X3MID0</accession>
<comment type="similarity">
    <text evidence="1">Belongs to the DprA/Smf family.</text>
</comment>
<dbReference type="Pfam" id="PF02481">
    <property type="entry name" value="DNA_processg_A"/>
    <property type="match status" value="1"/>
</dbReference>
<dbReference type="NCBIfam" id="TIGR00732">
    <property type="entry name" value="dprA"/>
    <property type="match status" value="1"/>
</dbReference>
<sequence>MKYEYWLAAISCLSDSKKRLLREEYKEGRAVYYIEEMQLRRLPFLKDKEVEGILAAKKEIKLQREWERLIEKNIRFVPYFSEEYPKKLSQIGDGPYALYVKGKLPKEGSLSVAIVGARKCTPYGEEMALDYGKYLAEHGVQVISGMARGVDGAGHRGALNGGGVTFGVLGCGVDICYPRENIGLYMDIQKRGGVISEQLPAKPPLPMYFPMRNRIISGLSDVVLVMEAREKSGSLITADQALEQGKDVYALPGPATSRLSLGCHSLIRQGAGILISPKDLLTELGIGGKELEQKSDKIEKMLENDENVVYSCLGFFPKGISQLIEETGLSAPVLMQELISLELKGCIREVSKNYYIRVR</sequence>
<dbReference type="InterPro" id="IPR041614">
    <property type="entry name" value="DprA_WH"/>
</dbReference>
<evidence type="ECO:0000313" key="4">
    <source>
        <dbReference type="EMBL" id="MXP76981.1"/>
    </source>
</evidence>
<dbReference type="RefSeq" id="WP_159752017.1">
    <property type="nucleotide sequence ID" value="NZ_CATIFW010000013.1"/>
</dbReference>
<evidence type="ECO:0000259" key="3">
    <source>
        <dbReference type="Pfam" id="PF17782"/>
    </source>
</evidence>
<gene>
    <name evidence="4" type="primary">dprA</name>
    <name evidence="4" type="ORF">GN277_16800</name>
</gene>
<dbReference type="InterPro" id="IPR036388">
    <property type="entry name" value="WH-like_DNA-bd_sf"/>
</dbReference>
<feature type="domain" description="Smf/DprA SLOG" evidence="2">
    <location>
        <begin position="76"/>
        <end position="284"/>
    </location>
</feature>
<evidence type="ECO:0000313" key="5">
    <source>
        <dbReference type="Proteomes" id="UP000460412"/>
    </source>
</evidence>
<comment type="caution">
    <text evidence="4">The sequence shown here is derived from an EMBL/GenBank/DDBJ whole genome shotgun (WGS) entry which is preliminary data.</text>
</comment>
<reference evidence="4 5" key="1">
    <citation type="submission" date="2019-12" db="EMBL/GenBank/DDBJ databases">
        <title>Sporaefaciens musculi gen. nov., sp. nov., a novel bacterium isolated from the caecum of an obese mouse.</title>
        <authorList>
            <person name="Rasmussen T.S."/>
            <person name="Streidl T."/>
            <person name="Hitch T.C.A."/>
            <person name="Wortmann E."/>
            <person name="Deptula P."/>
            <person name="Hansen M."/>
            <person name="Nielsen D.S."/>
            <person name="Clavel T."/>
            <person name="Vogensen F.K."/>
        </authorList>
    </citation>
    <scope>NUCLEOTIDE SEQUENCE [LARGE SCALE GENOMIC DNA]</scope>
    <source>
        <strain evidence="4 5">WCA-9-b2</strain>
    </source>
</reference>
<keyword evidence="5" id="KW-1185">Reference proteome</keyword>
<dbReference type="Gene3D" id="3.40.50.450">
    <property type="match status" value="1"/>
</dbReference>
<dbReference type="Gene3D" id="1.10.10.10">
    <property type="entry name" value="Winged helix-like DNA-binding domain superfamily/Winged helix DNA-binding domain"/>
    <property type="match status" value="1"/>
</dbReference>
<dbReference type="AlphaFoldDB" id="A0A7X3MID0"/>